<evidence type="ECO:0000313" key="2">
    <source>
        <dbReference type="Proteomes" id="UP000789405"/>
    </source>
</evidence>
<comment type="caution">
    <text evidence="1">The sequence shown here is derived from an EMBL/GenBank/DDBJ whole genome shotgun (WGS) entry which is preliminary data.</text>
</comment>
<protein>
    <submittedName>
        <fullName evidence="1">24364_t:CDS:1</fullName>
    </submittedName>
</protein>
<organism evidence="1 2">
    <name type="scientific">Dentiscutata erythropus</name>
    <dbReference type="NCBI Taxonomy" id="1348616"/>
    <lineage>
        <taxon>Eukaryota</taxon>
        <taxon>Fungi</taxon>
        <taxon>Fungi incertae sedis</taxon>
        <taxon>Mucoromycota</taxon>
        <taxon>Glomeromycotina</taxon>
        <taxon>Glomeromycetes</taxon>
        <taxon>Diversisporales</taxon>
        <taxon>Gigasporaceae</taxon>
        <taxon>Dentiscutata</taxon>
    </lineage>
</organism>
<sequence length="72" mass="8638">MQIDARPWNEELLLVELQSLQQQIEEFQITYQLDVEIISFNNQVEQDFYNQEEFNKLDISNSSILDESILKE</sequence>
<keyword evidence="2" id="KW-1185">Reference proteome</keyword>
<gene>
    <name evidence="1" type="ORF">DERYTH_LOCUS634</name>
</gene>
<dbReference type="AlphaFoldDB" id="A0A9N8YWY1"/>
<dbReference type="OrthoDB" id="2442673at2759"/>
<accession>A0A9N8YWY1</accession>
<reference evidence="1" key="1">
    <citation type="submission" date="2021-06" db="EMBL/GenBank/DDBJ databases">
        <authorList>
            <person name="Kallberg Y."/>
            <person name="Tangrot J."/>
            <person name="Rosling A."/>
        </authorList>
    </citation>
    <scope>NUCLEOTIDE SEQUENCE</scope>
    <source>
        <strain evidence="1">MA453B</strain>
    </source>
</reference>
<dbReference type="Proteomes" id="UP000789405">
    <property type="component" value="Unassembled WGS sequence"/>
</dbReference>
<evidence type="ECO:0000313" key="1">
    <source>
        <dbReference type="EMBL" id="CAG8453348.1"/>
    </source>
</evidence>
<proteinExistence type="predicted"/>
<name>A0A9N8YWY1_9GLOM</name>
<dbReference type="EMBL" id="CAJVPY010000148">
    <property type="protein sequence ID" value="CAG8453348.1"/>
    <property type="molecule type" value="Genomic_DNA"/>
</dbReference>